<dbReference type="InterPro" id="IPR041497">
    <property type="entry name" value="Thump-like"/>
</dbReference>
<dbReference type="InterPro" id="IPR041698">
    <property type="entry name" value="Methyltransf_25"/>
</dbReference>
<proteinExistence type="predicted"/>
<reference evidence="3 4" key="1">
    <citation type="submission" date="2023-07" db="EMBL/GenBank/DDBJ databases">
        <title>Sequencing the genomes of 1000 actinobacteria strains.</title>
        <authorList>
            <person name="Klenk H.-P."/>
        </authorList>
    </citation>
    <scope>NUCLEOTIDE SEQUENCE [LARGE SCALE GENOMIC DNA]</scope>
    <source>
        <strain evidence="3 4">DSM 19426</strain>
    </source>
</reference>
<keyword evidence="3" id="KW-0489">Methyltransferase</keyword>
<evidence type="ECO:0000313" key="4">
    <source>
        <dbReference type="Proteomes" id="UP001183648"/>
    </source>
</evidence>
<dbReference type="GO" id="GO:0016787">
    <property type="term" value="F:hydrolase activity"/>
    <property type="evidence" value="ECO:0007669"/>
    <property type="project" value="UniProtKB-KW"/>
</dbReference>
<dbReference type="PANTHER" id="PTHR14741:SF32">
    <property type="entry name" value="TRIMETHYLGUANOSINE SYNTHASE"/>
    <property type="match status" value="1"/>
</dbReference>
<dbReference type="EMBL" id="JAVDYG010000001">
    <property type="protein sequence ID" value="MDR7363874.1"/>
    <property type="molecule type" value="Genomic_DNA"/>
</dbReference>
<dbReference type="Proteomes" id="UP001183648">
    <property type="component" value="Unassembled WGS sequence"/>
</dbReference>
<evidence type="ECO:0000259" key="1">
    <source>
        <dbReference type="Pfam" id="PF13649"/>
    </source>
</evidence>
<keyword evidence="4" id="KW-1185">Reference proteome</keyword>
<gene>
    <name evidence="3" type="ORF">J2S63_003427</name>
</gene>
<comment type="caution">
    <text evidence="3">The sequence shown here is derived from an EMBL/GenBank/DDBJ whole genome shotgun (WGS) entry which is preliminary data.</text>
</comment>
<feature type="domain" description="Methyltransferase" evidence="1">
    <location>
        <begin position="102"/>
        <end position="171"/>
    </location>
</feature>
<dbReference type="Pfam" id="PF13649">
    <property type="entry name" value="Methyltransf_25"/>
    <property type="match status" value="1"/>
</dbReference>
<feature type="domain" description="THUMP-like" evidence="2">
    <location>
        <begin position="324"/>
        <end position="393"/>
    </location>
</feature>
<name>A0ABU2BZS0_9ACTN</name>
<dbReference type="RefSeq" id="WP_310304772.1">
    <property type="nucleotide sequence ID" value="NZ_BAAAPS010000005.1"/>
</dbReference>
<dbReference type="Pfam" id="PF18096">
    <property type="entry name" value="Thump_like"/>
    <property type="match status" value="1"/>
</dbReference>
<dbReference type="PANTHER" id="PTHR14741">
    <property type="entry name" value="S-ADENOSYLMETHIONINE-DEPENDENT METHYLTRANSFERASE RELATED"/>
    <property type="match status" value="1"/>
</dbReference>
<keyword evidence="3" id="KW-0378">Hydrolase</keyword>
<keyword evidence="3" id="KW-0808">Transferase</keyword>
<organism evidence="3 4">
    <name type="scientific">Nocardioides marmoribigeumensis</name>
    <dbReference type="NCBI Taxonomy" id="433649"/>
    <lineage>
        <taxon>Bacteria</taxon>
        <taxon>Bacillati</taxon>
        <taxon>Actinomycetota</taxon>
        <taxon>Actinomycetes</taxon>
        <taxon>Propionibacteriales</taxon>
        <taxon>Nocardioidaceae</taxon>
        <taxon>Nocardioides</taxon>
    </lineage>
</organism>
<protein>
    <submittedName>
        <fullName evidence="3">SAM-dependent methyltransferase</fullName>
    </submittedName>
</protein>
<dbReference type="GO" id="GO:0032259">
    <property type="term" value="P:methylation"/>
    <property type="evidence" value="ECO:0007669"/>
    <property type="project" value="UniProtKB-KW"/>
</dbReference>
<evidence type="ECO:0000259" key="2">
    <source>
        <dbReference type="Pfam" id="PF18096"/>
    </source>
</evidence>
<accession>A0ABU2BZS0</accession>
<dbReference type="GO" id="GO:0008168">
    <property type="term" value="F:methyltransferase activity"/>
    <property type="evidence" value="ECO:0007669"/>
    <property type="project" value="UniProtKB-KW"/>
</dbReference>
<dbReference type="CDD" id="cd02440">
    <property type="entry name" value="AdoMet_MTases"/>
    <property type="match status" value="1"/>
</dbReference>
<sequence length="397" mass="41514">MDLATFERLRSPEGLRVTARAVALYAGGADPVRAGAALRRETDPELAAAAMSQAALRAAARAKLGENADRLWFTPDALEQCTRAEVAAHRAARISFASPSSVVDLGCGIGGDLIAVARRLAPSGTPVAGVELDPVRAAMAQANLAALGLSAAVMTGDATTLDLAPFGLVVADPARRTGRGRTFDPDAYVPPWSWVEQLLQRPSVVKVAPGIPHDRVPAGVEAEWVSFRGEVKEAALWSSHLATTARRATVIQPGGLATLTAEDDPGPAAVGTGPVSDYLFEPDGAVIRAGLVTAVAASLGGTLVDPQIAYVTAPTAGHTPYAVGYEVLEELPFAEKRLRAALRERHVGRLTIKKRGVGIVPEQLRKRLALSGDQEATIVVTRVAGKATVLSVRPLRP</sequence>
<evidence type="ECO:0000313" key="3">
    <source>
        <dbReference type="EMBL" id="MDR7363874.1"/>
    </source>
</evidence>
<dbReference type="InterPro" id="IPR029063">
    <property type="entry name" value="SAM-dependent_MTases_sf"/>
</dbReference>
<dbReference type="SUPFAM" id="SSF53335">
    <property type="entry name" value="S-adenosyl-L-methionine-dependent methyltransferases"/>
    <property type="match status" value="1"/>
</dbReference>
<dbReference type="Gene3D" id="3.40.50.150">
    <property type="entry name" value="Vaccinia Virus protein VP39"/>
    <property type="match status" value="1"/>
</dbReference>